<gene>
    <name evidence="2" type="ordered locus">Daro_2393</name>
</gene>
<dbReference type="NCBIfam" id="NF033554">
    <property type="entry name" value="floc_PepA"/>
    <property type="match status" value="1"/>
</dbReference>
<dbReference type="STRING" id="159087.Daro_2393"/>
<feature type="domain" description="Ice-binding protein C-terminal" evidence="1">
    <location>
        <begin position="283"/>
        <end position="304"/>
    </location>
</feature>
<name>Q47DF2_DECAR</name>
<accession>Q47DF2</accession>
<dbReference type="AlphaFoldDB" id="Q47DF2"/>
<dbReference type="HOGENOM" id="CLU_1022347_0_0_4"/>
<organism evidence="2">
    <name type="scientific">Dechloromonas aromatica (strain RCB)</name>
    <dbReference type="NCBI Taxonomy" id="159087"/>
    <lineage>
        <taxon>Bacteria</taxon>
        <taxon>Pseudomonadati</taxon>
        <taxon>Pseudomonadota</taxon>
        <taxon>Betaproteobacteria</taxon>
        <taxon>Rhodocyclales</taxon>
        <taxon>Azonexaceae</taxon>
        <taxon>Dechloromonas</taxon>
    </lineage>
</organism>
<evidence type="ECO:0000259" key="1">
    <source>
        <dbReference type="Pfam" id="PF07589"/>
    </source>
</evidence>
<sequence>MMILSVNIYVARDVLRTSRVAHLINSFMEVVMNTKSKLSKAVAALAFVAAASSVQAANVFQEFTVAEGSVAGALTNTFVADKLNGGYAEYLTINTDLTFSSVAYGDIGQFYKNEGSSTVSSQLGSFTPNQYGMYALFDSSGLLTPGGFVGTAGNFHLWIDPNSDTTKTLTESGNVASVALTGTADDYEILFSIDPTKLLGLPGTPGAYDFIFKDLVLTAAGGSYFIAPSPFHAVVDVNGDFDAFNDVVNDVNSRIAAGTFTTTTYKGSQGTGLTGDVSAVFVVPEPASLALVGFGLFAAGMSRRRKSA</sequence>
<dbReference type="InterPro" id="IPR013424">
    <property type="entry name" value="Ice-binding_C"/>
</dbReference>
<dbReference type="KEGG" id="dar:Daro_2393"/>
<reference evidence="2" key="1">
    <citation type="submission" date="2005-08" db="EMBL/GenBank/DDBJ databases">
        <title>Complete sequence of Dechloromonas aromatica RCB.</title>
        <authorList>
            <person name="Salinero K.K."/>
            <person name="Copeland A."/>
            <person name="Lucas S."/>
            <person name="Lapidus A."/>
            <person name="Barry K."/>
            <person name="Detter J.C."/>
            <person name="Glavina T."/>
            <person name="Hammon N."/>
            <person name="Israni S."/>
            <person name="Pitluck S."/>
            <person name="Di Bartolo G."/>
            <person name="Trong S."/>
            <person name="Schmutz J."/>
            <person name="Larimer F."/>
            <person name="Land M."/>
            <person name="Ivanova N."/>
            <person name="Richardson P."/>
        </authorList>
    </citation>
    <scope>NUCLEOTIDE SEQUENCE</scope>
    <source>
        <strain evidence="2">RCB</strain>
    </source>
</reference>
<evidence type="ECO:0000313" key="2">
    <source>
        <dbReference type="EMBL" id="AAZ47129.1"/>
    </source>
</evidence>
<protein>
    <recommendedName>
        <fullName evidence="1">Ice-binding protein C-terminal domain-containing protein</fullName>
    </recommendedName>
</protein>
<dbReference type="NCBIfam" id="TIGR02595">
    <property type="entry name" value="PEP_CTERM"/>
    <property type="match status" value="1"/>
</dbReference>
<proteinExistence type="predicted"/>
<dbReference type="eggNOG" id="ENOG5032AVQ">
    <property type="taxonomic scope" value="Bacteria"/>
</dbReference>
<dbReference type="Pfam" id="PF07589">
    <property type="entry name" value="PEP-CTERM"/>
    <property type="match status" value="1"/>
</dbReference>
<dbReference type="EMBL" id="CP000089">
    <property type="protein sequence ID" value="AAZ47129.1"/>
    <property type="molecule type" value="Genomic_DNA"/>
</dbReference>